<comment type="subcellular location">
    <subcellularLocation>
        <location evidence="1">Nucleus</location>
    </subcellularLocation>
</comment>
<dbReference type="GO" id="GO:0046982">
    <property type="term" value="F:protein heterodimerization activity"/>
    <property type="evidence" value="ECO:0007669"/>
    <property type="project" value="InterPro"/>
</dbReference>
<keyword evidence="3" id="KW-0804">Transcription</keyword>
<keyword evidence="8" id="KW-1185">Reference proteome</keyword>
<evidence type="ECO:0000256" key="4">
    <source>
        <dbReference type="ARBA" id="ARBA00023242"/>
    </source>
</evidence>
<dbReference type="InterPro" id="IPR006565">
    <property type="entry name" value="BTP"/>
</dbReference>
<comment type="caution">
    <text evidence="7">The sequence shown here is derived from an EMBL/GenBank/DDBJ whole genome shotgun (WGS) entry which is preliminary data.</text>
</comment>
<evidence type="ECO:0000256" key="2">
    <source>
        <dbReference type="ARBA" id="ARBA00023015"/>
    </source>
</evidence>
<feature type="domain" description="Bromodomain associated" evidence="6">
    <location>
        <begin position="7"/>
        <end position="78"/>
    </location>
</feature>
<evidence type="ECO:0000256" key="3">
    <source>
        <dbReference type="ARBA" id="ARBA00023163"/>
    </source>
</evidence>
<dbReference type="GO" id="GO:0005634">
    <property type="term" value="C:nucleus"/>
    <property type="evidence" value="ECO:0007669"/>
    <property type="project" value="UniProtKB-SubCell"/>
</dbReference>
<evidence type="ECO:0000313" key="7">
    <source>
        <dbReference type="EMBL" id="KJX94877.1"/>
    </source>
</evidence>
<dbReference type="AlphaFoldDB" id="A0A0F4GCY9"/>
<dbReference type="OrthoDB" id="5402929at2759"/>
<feature type="compositionally biased region" description="Basic and acidic residues" evidence="5">
    <location>
        <begin position="211"/>
        <end position="221"/>
    </location>
</feature>
<evidence type="ECO:0000256" key="1">
    <source>
        <dbReference type="ARBA" id="ARBA00004123"/>
    </source>
</evidence>
<evidence type="ECO:0000256" key="5">
    <source>
        <dbReference type="SAM" id="MobiDB-lite"/>
    </source>
</evidence>
<evidence type="ECO:0000313" key="8">
    <source>
        <dbReference type="Proteomes" id="UP000033647"/>
    </source>
</evidence>
<organism evidence="7 8">
    <name type="scientific">Zymoseptoria brevis</name>
    <dbReference type="NCBI Taxonomy" id="1047168"/>
    <lineage>
        <taxon>Eukaryota</taxon>
        <taxon>Fungi</taxon>
        <taxon>Dikarya</taxon>
        <taxon>Ascomycota</taxon>
        <taxon>Pezizomycotina</taxon>
        <taxon>Dothideomycetes</taxon>
        <taxon>Dothideomycetidae</taxon>
        <taxon>Mycosphaerellales</taxon>
        <taxon>Mycosphaerellaceae</taxon>
        <taxon>Zymoseptoria</taxon>
    </lineage>
</organism>
<dbReference type="InterPro" id="IPR009072">
    <property type="entry name" value="Histone-fold"/>
</dbReference>
<keyword evidence="4" id="KW-0539">Nucleus</keyword>
<reference evidence="7 8" key="1">
    <citation type="submission" date="2015-03" db="EMBL/GenBank/DDBJ databases">
        <title>RNA-seq based gene annotation and comparative genomics of four Zymoseptoria species reveal species-specific pathogenicity related genes and transposable element activity.</title>
        <authorList>
            <person name="Grandaubert J."/>
            <person name="Bhattacharyya A."/>
            <person name="Stukenbrock E.H."/>
        </authorList>
    </citation>
    <scope>NUCLEOTIDE SEQUENCE [LARGE SCALE GENOMIC DNA]</scope>
    <source>
        <strain evidence="7 8">Zb18110</strain>
    </source>
</reference>
<dbReference type="Proteomes" id="UP000033647">
    <property type="component" value="Unassembled WGS sequence"/>
</dbReference>
<keyword evidence="2" id="KW-0805">Transcription regulation</keyword>
<protein>
    <recommendedName>
        <fullName evidence="6">Bromodomain associated domain-containing protein</fullName>
    </recommendedName>
</protein>
<dbReference type="Pfam" id="PF07524">
    <property type="entry name" value="Bromo_TP"/>
    <property type="match status" value="1"/>
</dbReference>
<gene>
    <name evidence="7" type="ORF">TI39_contig4153g00025</name>
</gene>
<feature type="compositionally biased region" description="Polar residues" evidence="5">
    <location>
        <begin position="222"/>
        <end position="240"/>
    </location>
</feature>
<dbReference type="EMBL" id="LAFY01004112">
    <property type="protein sequence ID" value="KJX94877.1"/>
    <property type="molecule type" value="Genomic_DNA"/>
</dbReference>
<dbReference type="STRING" id="1047168.A0A0F4GCY9"/>
<accession>A0A0F4GCY9</accession>
<dbReference type="Gene3D" id="1.10.20.10">
    <property type="entry name" value="Histone, subunit A"/>
    <property type="match status" value="1"/>
</dbReference>
<feature type="region of interest" description="Disordered" evidence="5">
    <location>
        <begin position="211"/>
        <end position="259"/>
    </location>
</feature>
<dbReference type="CDD" id="cd00076">
    <property type="entry name" value="HFD_SF"/>
    <property type="match status" value="1"/>
</dbReference>
<name>A0A0F4GCY9_9PEZI</name>
<evidence type="ECO:0000259" key="6">
    <source>
        <dbReference type="Pfam" id="PF07524"/>
    </source>
</evidence>
<sequence>MSQAHDLHRALLRPAIIHTLRAAGFHSTKPSVLDTVVNLAERHLLLLASTTAQHAWSSHNDPVPTITDLRMALSDCGVLIPYADPSEEAWKERMRKPLPEVADVPSGGAARKVAEKRKRDDEDTKDVREFTRWYDSPQYREIKRVAGIIPDDSIARMGVGGQMMQGDDFFTALKKKLSKAADDTRLQGTALGRPNEFKEVVVEGGPVQHVRDWKPKLEERSTNVQAQSTAERSQEPQDGQDTVDDVAKDSAMEEAEAAS</sequence>
<proteinExistence type="predicted"/>
<feature type="region of interest" description="Disordered" evidence="5">
    <location>
        <begin position="100"/>
        <end position="124"/>
    </location>
</feature>